<dbReference type="OrthoDB" id="2400393at2759"/>
<dbReference type="Proteomes" id="UP000800200">
    <property type="component" value="Unassembled WGS sequence"/>
</dbReference>
<evidence type="ECO:0000313" key="1">
    <source>
        <dbReference type="EMBL" id="KAF2188002.1"/>
    </source>
</evidence>
<accession>A0A6A6EB30</accession>
<evidence type="ECO:0008006" key="3">
    <source>
        <dbReference type="Google" id="ProtNLM"/>
    </source>
</evidence>
<keyword evidence="2" id="KW-1185">Reference proteome</keyword>
<dbReference type="EMBL" id="ML994625">
    <property type="protein sequence ID" value="KAF2188002.1"/>
    <property type="molecule type" value="Genomic_DNA"/>
</dbReference>
<name>A0A6A6EB30_9PEZI</name>
<sequence>MPNQGQGHVVWLDNLFTSSKLLSTLRDLGIGAAGTLGWKGAQLVLFMTTISNGKRKIFGTRRRPKAKDRWLKEVFRGQPFKKLDIPEFIGMYNYLMNGVDRADQIQSYYRTNRKQYRTWRPLRNFLFETTICNSALIWIDQRHGEKKKLGHLEFCMKLAKQLMSYSSSPKHTIPIDGEGVRTN</sequence>
<reference evidence="1" key="1">
    <citation type="journal article" date="2020" name="Stud. Mycol.">
        <title>101 Dothideomycetes genomes: a test case for predicting lifestyles and emergence of pathogens.</title>
        <authorList>
            <person name="Haridas S."/>
            <person name="Albert R."/>
            <person name="Binder M."/>
            <person name="Bloem J."/>
            <person name="Labutti K."/>
            <person name="Salamov A."/>
            <person name="Andreopoulos B."/>
            <person name="Baker S."/>
            <person name="Barry K."/>
            <person name="Bills G."/>
            <person name="Bluhm B."/>
            <person name="Cannon C."/>
            <person name="Castanera R."/>
            <person name="Culley D."/>
            <person name="Daum C."/>
            <person name="Ezra D."/>
            <person name="Gonzalez J."/>
            <person name="Henrissat B."/>
            <person name="Kuo A."/>
            <person name="Liang C."/>
            <person name="Lipzen A."/>
            <person name="Lutzoni F."/>
            <person name="Magnuson J."/>
            <person name="Mondo S."/>
            <person name="Nolan M."/>
            <person name="Ohm R."/>
            <person name="Pangilinan J."/>
            <person name="Park H.-J."/>
            <person name="Ramirez L."/>
            <person name="Alfaro M."/>
            <person name="Sun H."/>
            <person name="Tritt A."/>
            <person name="Yoshinaga Y."/>
            <person name="Zwiers L.-H."/>
            <person name="Turgeon B."/>
            <person name="Goodwin S."/>
            <person name="Spatafora J."/>
            <person name="Crous P."/>
            <person name="Grigoriev I."/>
        </authorList>
    </citation>
    <scope>NUCLEOTIDE SEQUENCE</scope>
    <source>
        <strain evidence="1">CBS 207.26</strain>
    </source>
</reference>
<dbReference type="PANTHER" id="PTHR46599">
    <property type="entry name" value="PIGGYBAC TRANSPOSABLE ELEMENT-DERIVED PROTEIN 4"/>
    <property type="match status" value="1"/>
</dbReference>
<organism evidence="1 2">
    <name type="scientific">Zopfia rhizophila CBS 207.26</name>
    <dbReference type="NCBI Taxonomy" id="1314779"/>
    <lineage>
        <taxon>Eukaryota</taxon>
        <taxon>Fungi</taxon>
        <taxon>Dikarya</taxon>
        <taxon>Ascomycota</taxon>
        <taxon>Pezizomycotina</taxon>
        <taxon>Dothideomycetes</taxon>
        <taxon>Dothideomycetes incertae sedis</taxon>
        <taxon>Zopfiaceae</taxon>
        <taxon>Zopfia</taxon>
    </lineage>
</organism>
<dbReference type="AlphaFoldDB" id="A0A6A6EB30"/>
<feature type="non-terminal residue" evidence="1">
    <location>
        <position position="183"/>
    </location>
</feature>
<proteinExistence type="predicted"/>
<dbReference type="PANTHER" id="PTHR46599:SF3">
    <property type="entry name" value="PIGGYBAC TRANSPOSABLE ELEMENT-DERIVED PROTEIN 4"/>
    <property type="match status" value="1"/>
</dbReference>
<gene>
    <name evidence="1" type="ORF">K469DRAFT_770021</name>
</gene>
<protein>
    <recommendedName>
        <fullName evidence="3">PiggyBac transposable element-derived protein domain-containing protein</fullName>
    </recommendedName>
</protein>
<evidence type="ECO:0000313" key="2">
    <source>
        <dbReference type="Proteomes" id="UP000800200"/>
    </source>
</evidence>